<dbReference type="EMBL" id="JANDBC010000001">
    <property type="protein sequence ID" value="MCP9291298.1"/>
    <property type="molecule type" value="Genomic_DNA"/>
</dbReference>
<dbReference type="RefSeq" id="WP_255134116.1">
    <property type="nucleotide sequence ID" value="NZ_JANDBC010000001.1"/>
</dbReference>
<dbReference type="Pfam" id="PF12843">
    <property type="entry name" value="QSregVF_b"/>
    <property type="match status" value="1"/>
</dbReference>
<evidence type="ECO:0000313" key="2">
    <source>
        <dbReference type="Proteomes" id="UP001139125"/>
    </source>
</evidence>
<dbReference type="AlphaFoldDB" id="A0A9X2RG41"/>
<dbReference type="InterPro" id="IPR024530">
    <property type="entry name" value="QSregVF_b"/>
</dbReference>
<name>A0A9X2RG41_9BACT</name>
<reference evidence="1" key="1">
    <citation type="submission" date="2022-06" db="EMBL/GenBank/DDBJ databases">
        <title>Gracilimonas sp. CAU 1638 isolated from sea sediment.</title>
        <authorList>
            <person name="Kim W."/>
        </authorList>
    </citation>
    <scope>NUCLEOTIDE SEQUENCE</scope>
    <source>
        <strain evidence="1">CAU 1638</strain>
    </source>
</reference>
<evidence type="ECO:0000313" key="1">
    <source>
        <dbReference type="EMBL" id="MCP9291298.1"/>
    </source>
</evidence>
<accession>A0A9X2RG41</accession>
<sequence>MYQRDFLIKLVQARMPFGQYKDRYITQLPVHYLEWFSRQGWPSGQLGQYLATMFEIKTNGLDEVLKPIIRQHR</sequence>
<comment type="caution">
    <text evidence="1">The sequence shown here is derived from an EMBL/GenBank/DDBJ whole genome shotgun (WGS) entry which is preliminary data.</text>
</comment>
<protein>
    <submittedName>
        <fullName evidence="1">DUF3820 family protein</fullName>
    </submittedName>
</protein>
<gene>
    <name evidence="1" type="ORF">NM125_06860</name>
</gene>
<dbReference type="Proteomes" id="UP001139125">
    <property type="component" value="Unassembled WGS sequence"/>
</dbReference>
<organism evidence="1 2">
    <name type="scientific">Gracilimonas sediminicola</name>
    <dbReference type="NCBI Taxonomy" id="2952158"/>
    <lineage>
        <taxon>Bacteria</taxon>
        <taxon>Pseudomonadati</taxon>
        <taxon>Balneolota</taxon>
        <taxon>Balneolia</taxon>
        <taxon>Balneolales</taxon>
        <taxon>Balneolaceae</taxon>
        <taxon>Gracilimonas</taxon>
    </lineage>
</organism>
<keyword evidence="2" id="KW-1185">Reference proteome</keyword>
<proteinExistence type="predicted"/>